<dbReference type="AlphaFoldDB" id="A0AAE0SU87"/>
<evidence type="ECO:0000313" key="1">
    <source>
        <dbReference type="EMBL" id="KAK3598053.1"/>
    </source>
</evidence>
<gene>
    <name evidence="1" type="ORF">CHS0354_042425</name>
</gene>
<feature type="non-terminal residue" evidence="1">
    <location>
        <position position="110"/>
    </location>
</feature>
<dbReference type="Proteomes" id="UP001195483">
    <property type="component" value="Unassembled WGS sequence"/>
</dbReference>
<reference evidence="1" key="2">
    <citation type="journal article" date="2021" name="Genome Biol. Evol.">
        <title>Developing a high-quality reference genome for a parasitic bivalve with doubly uniparental inheritance (Bivalvia: Unionida).</title>
        <authorList>
            <person name="Smith C.H."/>
        </authorList>
    </citation>
    <scope>NUCLEOTIDE SEQUENCE</scope>
    <source>
        <strain evidence="1">CHS0354</strain>
        <tissue evidence="1">Mantle</tissue>
    </source>
</reference>
<organism evidence="1 2">
    <name type="scientific">Potamilus streckersoni</name>
    <dbReference type="NCBI Taxonomy" id="2493646"/>
    <lineage>
        <taxon>Eukaryota</taxon>
        <taxon>Metazoa</taxon>
        <taxon>Spiralia</taxon>
        <taxon>Lophotrochozoa</taxon>
        <taxon>Mollusca</taxon>
        <taxon>Bivalvia</taxon>
        <taxon>Autobranchia</taxon>
        <taxon>Heteroconchia</taxon>
        <taxon>Palaeoheterodonta</taxon>
        <taxon>Unionida</taxon>
        <taxon>Unionoidea</taxon>
        <taxon>Unionidae</taxon>
        <taxon>Ambleminae</taxon>
        <taxon>Lampsilini</taxon>
        <taxon>Potamilus</taxon>
    </lineage>
</organism>
<dbReference type="SUPFAM" id="SSF48726">
    <property type="entry name" value="Immunoglobulin"/>
    <property type="match status" value="1"/>
</dbReference>
<name>A0AAE0SU87_9BIVA</name>
<dbReference type="EMBL" id="JAEAOA010002354">
    <property type="protein sequence ID" value="KAK3598053.1"/>
    <property type="molecule type" value="Genomic_DNA"/>
</dbReference>
<accession>A0AAE0SU87</accession>
<dbReference type="InterPro" id="IPR036179">
    <property type="entry name" value="Ig-like_dom_sf"/>
</dbReference>
<sequence>MEEILPNIKILTYFATSLDITQFRITALITQAQICWIRFFLGNCTKVIFLLNPVEDSGAESISFSSSSRTFLEQWSNFAISRGSQYYCQRRSLFYSFLVTFLVDTSKVRQ</sequence>
<protein>
    <submittedName>
        <fullName evidence="1">Uncharacterized protein</fullName>
    </submittedName>
</protein>
<proteinExistence type="predicted"/>
<reference evidence="1" key="1">
    <citation type="journal article" date="2021" name="Genome Biol. Evol.">
        <title>A High-Quality Reference Genome for a Parasitic Bivalve with Doubly Uniparental Inheritance (Bivalvia: Unionida).</title>
        <authorList>
            <person name="Smith C.H."/>
        </authorList>
    </citation>
    <scope>NUCLEOTIDE SEQUENCE</scope>
    <source>
        <strain evidence="1">CHS0354</strain>
    </source>
</reference>
<comment type="caution">
    <text evidence="1">The sequence shown here is derived from an EMBL/GenBank/DDBJ whole genome shotgun (WGS) entry which is preliminary data.</text>
</comment>
<evidence type="ECO:0000313" key="2">
    <source>
        <dbReference type="Proteomes" id="UP001195483"/>
    </source>
</evidence>
<keyword evidence="2" id="KW-1185">Reference proteome</keyword>
<reference evidence="1" key="3">
    <citation type="submission" date="2023-05" db="EMBL/GenBank/DDBJ databases">
        <authorList>
            <person name="Smith C.H."/>
        </authorList>
    </citation>
    <scope>NUCLEOTIDE SEQUENCE</scope>
    <source>
        <strain evidence="1">CHS0354</strain>
        <tissue evidence="1">Mantle</tissue>
    </source>
</reference>